<evidence type="ECO:0000313" key="8">
    <source>
        <dbReference type="Proteomes" id="UP000281343"/>
    </source>
</evidence>
<evidence type="ECO:0000256" key="1">
    <source>
        <dbReference type="ARBA" id="ARBA00005005"/>
    </source>
</evidence>
<evidence type="ECO:0000256" key="4">
    <source>
        <dbReference type="ARBA" id="ARBA00023098"/>
    </source>
</evidence>
<dbReference type="GO" id="GO:0016853">
    <property type="term" value="F:isomerase activity"/>
    <property type="evidence" value="ECO:0007669"/>
    <property type="project" value="UniProtKB-KW"/>
</dbReference>
<dbReference type="PROSITE" id="PS00166">
    <property type="entry name" value="ENOYL_COA_HYDRATASE"/>
    <property type="match status" value="1"/>
</dbReference>
<dbReference type="InterPro" id="IPR001753">
    <property type="entry name" value="Enoyl-CoA_hydra/iso"/>
</dbReference>
<dbReference type="InterPro" id="IPR018376">
    <property type="entry name" value="Enoyl-CoA_hyd/isom_CS"/>
</dbReference>
<evidence type="ECO:0000256" key="3">
    <source>
        <dbReference type="ARBA" id="ARBA00022832"/>
    </source>
</evidence>
<comment type="similarity">
    <text evidence="2 6">Belongs to the enoyl-CoA hydratase/isomerase family.</text>
</comment>
<dbReference type="Proteomes" id="UP000281343">
    <property type="component" value="Unassembled WGS sequence"/>
</dbReference>
<keyword evidence="8" id="KW-1185">Reference proteome</keyword>
<organism evidence="7 8">
    <name type="scientific">Rhodophyticola porphyridii</name>
    <dbReference type="NCBI Taxonomy" id="1852017"/>
    <lineage>
        <taxon>Bacteria</taxon>
        <taxon>Pseudomonadati</taxon>
        <taxon>Pseudomonadota</taxon>
        <taxon>Alphaproteobacteria</taxon>
        <taxon>Rhodobacterales</taxon>
        <taxon>Roseobacteraceae</taxon>
        <taxon>Rhodophyticola</taxon>
    </lineage>
</organism>
<dbReference type="SUPFAM" id="SSF52096">
    <property type="entry name" value="ClpP/crotonase"/>
    <property type="match status" value="1"/>
</dbReference>
<dbReference type="Gene3D" id="1.10.12.10">
    <property type="entry name" value="Lyase 2-enoyl-coa Hydratase, Chain A, domain 2"/>
    <property type="match status" value="1"/>
</dbReference>
<proteinExistence type="inferred from homology"/>
<gene>
    <name evidence="7" type="ORF">D9R08_11690</name>
</gene>
<comment type="pathway">
    <text evidence="1">Lipid metabolism; fatty acid beta-oxidation.</text>
</comment>
<keyword evidence="5" id="KW-0413">Isomerase</keyword>
<keyword evidence="4" id="KW-0443">Lipid metabolism</keyword>
<keyword evidence="3" id="KW-0276">Fatty acid metabolism</keyword>
<dbReference type="Pfam" id="PF00378">
    <property type="entry name" value="ECH_1"/>
    <property type="match status" value="1"/>
</dbReference>
<dbReference type="CDD" id="cd06558">
    <property type="entry name" value="crotonase-like"/>
    <property type="match status" value="1"/>
</dbReference>
<dbReference type="RefSeq" id="WP_121898216.1">
    <property type="nucleotide sequence ID" value="NZ_RCNT01000005.1"/>
</dbReference>
<accession>A0A3L9Y4X3</accession>
<dbReference type="InterPro" id="IPR014748">
    <property type="entry name" value="Enoyl-CoA_hydra_C"/>
</dbReference>
<evidence type="ECO:0000313" key="7">
    <source>
        <dbReference type="EMBL" id="RMA42107.1"/>
    </source>
</evidence>
<sequence length="266" mass="28203">MGTLVSVIDEQGPVVEVRLNRPRKKNAVTLELLDELVELGEALADRDDLRAVILTGEGGDFSAGMDTGVLMQMAGKLDQVKAEMLAPPDGRTANRFQRPAQVWMDLPVPVIAAIEGVCFGAGLQIALAADFRIAAPEARLSIMEAKWGLIPDMGISLSLPRLMPVDRAKALIMTGQVLSGEAALAEGLVTRVAPDPLAAARVLAGELAAKSPDAVRAAKVLADALWAGETEADLALEARLQAGLLGAPNQIETVMAQMQKRKPDYR</sequence>
<dbReference type="InterPro" id="IPR045002">
    <property type="entry name" value="Ech1-like"/>
</dbReference>
<dbReference type="PANTHER" id="PTHR43149">
    <property type="entry name" value="ENOYL-COA HYDRATASE"/>
    <property type="match status" value="1"/>
</dbReference>
<evidence type="ECO:0000256" key="5">
    <source>
        <dbReference type="ARBA" id="ARBA00023235"/>
    </source>
</evidence>
<dbReference type="EMBL" id="RCNT01000005">
    <property type="protein sequence ID" value="RMA42107.1"/>
    <property type="molecule type" value="Genomic_DNA"/>
</dbReference>
<evidence type="ECO:0000256" key="6">
    <source>
        <dbReference type="RuleBase" id="RU003707"/>
    </source>
</evidence>
<evidence type="ECO:0000256" key="2">
    <source>
        <dbReference type="ARBA" id="ARBA00005254"/>
    </source>
</evidence>
<dbReference type="GO" id="GO:0006635">
    <property type="term" value="P:fatty acid beta-oxidation"/>
    <property type="evidence" value="ECO:0007669"/>
    <property type="project" value="UniProtKB-UniPathway"/>
</dbReference>
<dbReference type="AlphaFoldDB" id="A0A3L9Y4X3"/>
<comment type="caution">
    <text evidence="7">The sequence shown here is derived from an EMBL/GenBank/DDBJ whole genome shotgun (WGS) entry which is preliminary data.</text>
</comment>
<reference evidence="7 8" key="1">
    <citation type="submission" date="2018-10" db="EMBL/GenBank/DDBJ databases">
        <authorList>
            <person name="Jung H.S."/>
            <person name="Jeon C.O."/>
        </authorList>
    </citation>
    <scope>NUCLEOTIDE SEQUENCE [LARGE SCALE GENOMIC DNA]</scope>
    <source>
        <strain evidence="7 8">MA-7-27</strain>
    </source>
</reference>
<protein>
    <submittedName>
        <fullName evidence="7">Crotonase/enoyl-CoA hydratase family protein</fullName>
    </submittedName>
</protein>
<dbReference type="OrthoDB" id="9781757at2"/>
<dbReference type="UniPathway" id="UPA00659"/>
<dbReference type="NCBIfam" id="NF005699">
    <property type="entry name" value="PRK07509.1"/>
    <property type="match status" value="1"/>
</dbReference>
<name>A0A3L9Y4X3_9RHOB</name>
<dbReference type="PANTHER" id="PTHR43149:SF1">
    <property type="entry name" value="DELTA(3,5)-DELTA(2,4)-DIENOYL-COA ISOMERASE, MITOCHONDRIAL"/>
    <property type="match status" value="1"/>
</dbReference>
<dbReference type="InterPro" id="IPR029045">
    <property type="entry name" value="ClpP/crotonase-like_dom_sf"/>
</dbReference>
<dbReference type="Gene3D" id="3.90.226.10">
    <property type="entry name" value="2-enoyl-CoA Hydratase, Chain A, domain 1"/>
    <property type="match status" value="1"/>
</dbReference>